<proteinExistence type="predicted"/>
<keyword evidence="1" id="KW-0472">Membrane</keyword>
<evidence type="ECO:0000313" key="3">
    <source>
        <dbReference type="EMBL" id="MBN8662172.1"/>
    </source>
</evidence>
<feature type="domain" description="Sulfatase N-terminal" evidence="2">
    <location>
        <begin position="191"/>
        <end position="457"/>
    </location>
</feature>
<reference evidence="3" key="1">
    <citation type="submission" date="2021-02" db="EMBL/GenBank/DDBJ databases">
        <title>Genome-Resolved Metagenomics of a Microbial Community Performing Photosynthetic Biological Nutrient Removal.</title>
        <authorList>
            <person name="Mcdaniel E.A."/>
        </authorList>
    </citation>
    <scope>NUCLEOTIDE SEQUENCE</scope>
    <source>
        <strain evidence="3">UWPOB_OBS1</strain>
    </source>
</reference>
<dbReference type="InterPro" id="IPR017850">
    <property type="entry name" value="Alkaline_phosphatase_core_sf"/>
</dbReference>
<gene>
    <name evidence="3" type="ORF">J0M35_17520</name>
</gene>
<dbReference type="InterPro" id="IPR000917">
    <property type="entry name" value="Sulfatase_N"/>
</dbReference>
<keyword evidence="3" id="KW-0378">Hydrolase</keyword>
<sequence>MAKLNEIPLYPVAAGILPVLVTYNIRGANHVALQNLLPPLIVSALLSVIVYAFFRQLWTKRIDNAAICAWLALTTLFAFTYVVIGFDFCLMTLSIKDAGFAIIAGQIFISLAVALTLAIIFALITQKTWLKKIDSLVCRATGFLLILQLMVLFQHEFNYFFAIEPQVAIAQAEMMPKIKTSKTTSRRDIYMIVLDEMASPEVLSRVFAYDNSDFVSQLRQRGFLVEEASLSNYPLTRLSLASILNMSYLDFLGDTQTKQNQKDYAPTTRLLQRSNLAKFLQQQGYDYIHIGSEMPPTDSTVMANQNRYPLIDEFSLRFWQSTTLGQTPGFSNFLAHLRRKSRLDAIKYLEMADAGKRPKFVLCHILCPHEPFDINADGSPRQEIMPNRVESAWDEEARSAYLGQVKFIEKRILTAIDNIIEKSKSQPIIVLQGDHGTYAEDEMAKDFPKEELYQERYGILNAYLVPSDMKEKIYRGITPVNSFRVILSELFGADLPALADRQIYATYGQPFKFRDVSDRVRKLQAALN</sequence>
<evidence type="ECO:0000256" key="1">
    <source>
        <dbReference type="SAM" id="Phobius"/>
    </source>
</evidence>
<dbReference type="EMBL" id="JAFLCK010000032">
    <property type="protein sequence ID" value="MBN8662172.1"/>
    <property type="molecule type" value="Genomic_DNA"/>
</dbReference>
<dbReference type="GO" id="GO:0016787">
    <property type="term" value="F:hydrolase activity"/>
    <property type="evidence" value="ECO:0007669"/>
    <property type="project" value="UniProtKB-KW"/>
</dbReference>
<dbReference type="Proteomes" id="UP000664277">
    <property type="component" value="Unassembled WGS sequence"/>
</dbReference>
<feature type="transmembrane region" description="Helical" evidence="1">
    <location>
        <begin position="7"/>
        <end position="25"/>
    </location>
</feature>
<evidence type="ECO:0000259" key="2">
    <source>
        <dbReference type="Pfam" id="PF00884"/>
    </source>
</evidence>
<feature type="transmembrane region" description="Helical" evidence="1">
    <location>
        <begin position="98"/>
        <end position="124"/>
    </location>
</feature>
<name>A0A8J7PIV0_9BACT</name>
<dbReference type="AlphaFoldDB" id="A0A8J7PIV0"/>
<keyword evidence="1" id="KW-0812">Transmembrane</keyword>
<dbReference type="SUPFAM" id="SSF53649">
    <property type="entry name" value="Alkaline phosphatase-like"/>
    <property type="match status" value="1"/>
</dbReference>
<dbReference type="Pfam" id="PF00884">
    <property type="entry name" value="Sulfatase"/>
    <property type="match status" value="1"/>
</dbReference>
<dbReference type="Gene3D" id="3.40.720.10">
    <property type="entry name" value="Alkaline Phosphatase, subunit A"/>
    <property type="match status" value="1"/>
</dbReference>
<organism evidence="3 4">
    <name type="scientific">Candidatus Obscuribacter phosphatis</name>
    <dbReference type="NCBI Taxonomy" id="1906157"/>
    <lineage>
        <taxon>Bacteria</taxon>
        <taxon>Bacillati</taxon>
        <taxon>Candidatus Melainabacteria</taxon>
        <taxon>Candidatus Obscuribacterales</taxon>
        <taxon>Candidatus Obscuribacteraceae</taxon>
        <taxon>Candidatus Obscuribacter</taxon>
    </lineage>
</organism>
<keyword evidence="1" id="KW-1133">Transmembrane helix</keyword>
<evidence type="ECO:0000313" key="4">
    <source>
        <dbReference type="Proteomes" id="UP000664277"/>
    </source>
</evidence>
<protein>
    <submittedName>
        <fullName evidence="3">Sulfatase-like hydrolase/transferase</fullName>
    </submittedName>
</protein>
<accession>A0A8J7PIV0</accession>
<comment type="caution">
    <text evidence="3">The sequence shown here is derived from an EMBL/GenBank/DDBJ whole genome shotgun (WGS) entry which is preliminary data.</text>
</comment>
<feature type="transmembrane region" description="Helical" evidence="1">
    <location>
        <begin position="37"/>
        <end position="54"/>
    </location>
</feature>
<feature type="transmembrane region" description="Helical" evidence="1">
    <location>
        <begin position="66"/>
        <end position="86"/>
    </location>
</feature>
<feature type="transmembrane region" description="Helical" evidence="1">
    <location>
        <begin position="136"/>
        <end position="153"/>
    </location>
</feature>